<feature type="compositionally biased region" description="Basic residues" evidence="1">
    <location>
        <begin position="29"/>
        <end position="48"/>
    </location>
</feature>
<proteinExistence type="predicted"/>
<evidence type="ECO:0000256" key="1">
    <source>
        <dbReference type="SAM" id="MobiDB-lite"/>
    </source>
</evidence>
<gene>
    <name evidence="2" type="ORF">MUK42_17632</name>
</gene>
<dbReference type="Proteomes" id="UP001055439">
    <property type="component" value="Chromosome 8"/>
</dbReference>
<keyword evidence="3" id="KW-1185">Reference proteome</keyword>
<protein>
    <submittedName>
        <fullName evidence="2">Uncharacterized protein</fullName>
    </submittedName>
</protein>
<feature type="region of interest" description="Disordered" evidence="1">
    <location>
        <begin position="23"/>
        <end position="85"/>
    </location>
</feature>
<reference evidence="2" key="1">
    <citation type="submission" date="2022-05" db="EMBL/GenBank/DDBJ databases">
        <title>The Musa troglodytarum L. genome provides insights into the mechanism of non-climacteric behaviour and enrichment of carotenoids.</title>
        <authorList>
            <person name="Wang J."/>
        </authorList>
    </citation>
    <scope>NUCLEOTIDE SEQUENCE</scope>
    <source>
        <tissue evidence="2">Leaf</tissue>
    </source>
</reference>
<name>A0A9E7KXA7_9LILI</name>
<organism evidence="2 3">
    <name type="scientific">Musa troglodytarum</name>
    <name type="common">fe'i banana</name>
    <dbReference type="NCBI Taxonomy" id="320322"/>
    <lineage>
        <taxon>Eukaryota</taxon>
        <taxon>Viridiplantae</taxon>
        <taxon>Streptophyta</taxon>
        <taxon>Embryophyta</taxon>
        <taxon>Tracheophyta</taxon>
        <taxon>Spermatophyta</taxon>
        <taxon>Magnoliopsida</taxon>
        <taxon>Liliopsida</taxon>
        <taxon>Zingiberales</taxon>
        <taxon>Musaceae</taxon>
        <taxon>Musa</taxon>
    </lineage>
</organism>
<dbReference type="EMBL" id="CP097510">
    <property type="protein sequence ID" value="URE35752.1"/>
    <property type="molecule type" value="Genomic_DNA"/>
</dbReference>
<dbReference type="AlphaFoldDB" id="A0A9E7KXA7"/>
<sequence>MAGVLSFVRGLAGFLFHRQRNARKLPSSRGRRARAFSRKESGHRRPSNHHIDRDQEEDSCMKRPRTVASPAESCNMAGRKRRRIELQQRKRVRLVGSGASVTSQRLEQQKLVGDMLQIDGDRSPSSSVGSSSP</sequence>
<evidence type="ECO:0000313" key="2">
    <source>
        <dbReference type="EMBL" id="URE35752.1"/>
    </source>
</evidence>
<evidence type="ECO:0000313" key="3">
    <source>
        <dbReference type="Proteomes" id="UP001055439"/>
    </source>
</evidence>
<accession>A0A9E7KXA7</accession>
<dbReference type="OrthoDB" id="10445850at2759"/>